<protein>
    <submittedName>
        <fullName evidence="1">Uncharacterized protein</fullName>
    </submittedName>
</protein>
<reference evidence="1" key="1">
    <citation type="submission" date="2023-03" db="EMBL/GenBank/DDBJ databases">
        <title>Massive genome expansion in bonnet fungi (Mycena s.s.) driven by repeated elements and novel gene families across ecological guilds.</title>
        <authorList>
            <consortium name="Lawrence Berkeley National Laboratory"/>
            <person name="Harder C.B."/>
            <person name="Miyauchi S."/>
            <person name="Viragh M."/>
            <person name="Kuo A."/>
            <person name="Thoen E."/>
            <person name="Andreopoulos B."/>
            <person name="Lu D."/>
            <person name="Skrede I."/>
            <person name="Drula E."/>
            <person name="Henrissat B."/>
            <person name="Morin E."/>
            <person name="Kohler A."/>
            <person name="Barry K."/>
            <person name="LaButti K."/>
            <person name="Morin E."/>
            <person name="Salamov A."/>
            <person name="Lipzen A."/>
            <person name="Mereny Z."/>
            <person name="Hegedus B."/>
            <person name="Baldrian P."/>
            <person name="Stursova M."/>
            <person name="Weitz H."/>
            <person name="Taylor A."/>
            <person name="Grigoriev I.V."/>
            <person name="Nagy L.G."/>
            <person name="Martin F."/>
            <person name="Kauserud H."/>
        </authorList>
    </citation>
    <scope>NUCLEOTIDE SEQUENCE</scope>
    <source>
        <strain evidence="1">CBHHK002</strain>
    </source>
</reference>
<comment type="caution">
    <text evidence="1">The sequence shown here is derived from an EMBL/GenBank/DDBJ whole genome shotgun (WGS) entry which is preliminary data.</text>
</comment>
<evidence type="ECO:0000313" key="2">
    <source>
        <dbReference type="Proteomes" id="UP001218218"/>
    </source>
</evidence>
<organism evidence="1 2">
    <name type="scientific">Mycena albidolilacea</name>
    <dbReference type="NCBI Taxonomy" id="1033008"/>
    <lineage>
        <taxon>Eukaryota</taxon>
        <taxon>Fungi</taxon>
        <taxon>Dikarya</taxon>
        <taxon>Basidiomycota</taxon>
        <taxon>Agaricomycotina</taxon>
        <taxon>Agaricomycetes</taxon>
        <taxon>Agaricomycetidae</taxon>
        <taxon>Agaricales</taxon>
        <taxon>Marasmiineae</taxon>
        <taxon>Mycenaceae</taxon>
        <taxon>Mycena</taxon>
    </lineage>
</organism>
<name>A0AAD7EMC5_9AGAR</name>
<dbReference type="InterPro" id="IPR017946">
    <property type="entry name" value="PLC-like_Pdiesterase_TIM-brl"/>
</dbReference>
<dbReference type="EMBL" id="JARIHO010000027">
    <property type="protein sequence ID" value="KAJ7339907.1"/>
    <property type="molecule type" value="Genomic_DNA"/>
</dbReference>
<evidence type="ECO:0000313" key="1">
    <source>
        <dbReference type="EMBL" id="KAJ7339907.1"/>
    </source>
</evidence>
<dbReference type="GO" id="GO:0006629">
    <property type="term" value="P:lipid metabolic process"/>
    <property type="evidence" value="ECO:0007669"/>
    <property type="project" value="InterPro"/>
</dbReference>
<gene>
    <name evidence="1" type="ORF">DFH08DRAFT_812283</name>
</gene>
<dbReference type="AlphaFoldDB" id="A0AAD7EMC5"/>
<proteinExistence type="predicted"/>
<sequence length="176" mass="19092">MLLLHQQLEEMEDNVTDGQQRLASIATAIIARSKERLVHSRVINSGKQVVVFLDVGADGADTVPFILPEFQMIWETPFSVTDTSFLCSINCINKPLDTADHMYMINYLLNKNIIPIGDSGIMSDPADALMTNGLDSILANTNGCALLGVNHAPSFILLNFVNIGEGFAAADQLNGL</sequence>
<dbReference type="Proteomes" id="UP001218218">
    <property type="component" value="Unassembled WGS sequence"/>
</dbReference>
<dbReference type="Pfam" id="PF26146">
    <property type="entry name" value="PI-PLC_X"/>
    <property type="match status" value="1"/>
</dbReference>
<dbReference type="SUPFAM" id="SSF51695">
    <property type="entry name" value="PLC-like phosphodiesterases"/>
    <property type="match status" value="1"/>
</dbReference>
<keyword evidence="2" id="KW-1185">Reference proteome</keyword>
<accession>A0AAD7EMC5</accession>
<dbReference type="GO" id="GO:0008081">
    <property type="term" value="F:phosphoric diester hydrolase activity"/>
    <property type="evidence" value="ECO:0007669"/>
    <property type="project" value="InterPro"/>
</dbReference>